<dbReference type="Pfam" id="PF18476">
    <property type="entry name" value="PIN_8"/>
    <property type="match status" value="1"/>
</dbReference>
<organism evidence="2 3">
    <name type="scientific">Rhizobium anhuiense</name>
    <dbReference type="NCBI Taxonomy" id="1184720"/>
    <lineage>
        <taxon>Bacteria</taxon>
        <taxon>Pseudomonadati</taxon>
        <taxon>Pseudomonadota</taxon>
        <taxon>Alphaproteobacteria</taxon>
        <taxon>Hyphomicrobiales</taxon>
        <taxon>Rhizobiaceae</taxon>
        <taxon>Rhizobium/Agrobacterium group</taxon>
        <taxon>Rhizobium</taxon>
    </lineage>
</organism>
<feature type="domain" description="PIN like" evidence="1">
    <location>
        <begin position="24"/>
        <end position="261"/>
    </location>
</feature>
<evidence type="ECO:0000313" key="2">
    <source>
        <dbReference type="EMBL" id="PDS50650.1"/>
    </source>
</evidence>
<gene>
    <name evidence="2" type="ORF">CO662_17425</name>
</gene>
<sequence>MRNSFSGFYPLTEGDFDKLWEEALIVLDANAILDLYRLPPMARDDFFSVLEHYRQRLWIPYQVGIEVQRNRFSVIADRQKNTDSAMKQASAAFENLKETVQRLKLDRYRTDLNPLETVAKLEGPFEELLQAIREAKKDELQISSNDPVRDRIDKIFENRIGAEPVSQDEIDTFCKDGDKRYEDAIPPGFQDSVKKDQFFIHNGIRYLSKFGDLILWRQLLKHLKEQGGITSVMLITSDKKSDWWWKVTEGGNRTIGPHPELKSEIKREAKVDLFWMYTADDFLERSAEYRNEKVAETSVQELRDIVNRDDGVVSGGTYDLDIYAEPEEPVLSGRAPDWALARTNPLIGMWLQINRGDVTNSLYGPDFAVSTPDGMDIGYMVMRIPHFTRDGHIPQSMVERILTVKRSINMRQQAHLALILLIDGKPLNLVEGSKRRSQIKSALKTWASAIGLHEIIVGTITDHRFHFVMEYPEVGDTPTSGPSIFD</sequence>
<dbReference type="EMBL" id="NWSL01000010">
    <property type="protein sequence ID" value="PDS50650.1"/>
    <property type="molecule type" value="Genomic_DNA"/>
</dbReference>
<name>A0ABX4J639_9HYPH</name>
<dbReference type="RefSeq" id="WP_097543567.1">
    <property type="nucleotide sequence ID" value="NZ_NWSK01000015.1"/>
</dbReference>
<proteinExistence type="predicted"/>
<dbReference type="InterPro" id="IPR041578">
    <property type="entry name" value="PIN_8"/>
</dbReference>
<dbReference type="Proteomes" id="UP000219972">
    <property type="component" value="Unassembled WGS sequence"/>
</dbReference>
<protein>
    <recommendedName>
        <fullName evidence="1">PIN like domain-containing protein</fullName>
    </recommendedName>
</protein>
<evidence type="ECO:0000259" key="1">
    <source>
        <dbReference type="Pfam" id="PF18476"/>
    </source>
</evidence>
<evidence type="ECO:0000313" key="3">
    <source>
        <dbReference type="Proteomes" id="UP000219972"/>
    </source>
</evidence>
<comment type="caution">
    <text evidence="2">The sequence shown here is derived from an EMBL/GenBank/DDBJ whole genome shotgun (WGS) entry which is preliminary data.</text>
</comment>
<accession>A0ABX4J639</accession>
<dbReference type="GeneID" id="75217625"/>
<keyword evidence="3" id="KW-1185">Reference proteome</keyword>
<reference evidence="2 3" key="1">
    <citation type="submission" date="2017-09" db="EMBL/GenBank/DDBJ databases">
        <title>Comparative genomics of rhizobia isolated from Phaseolus vulgaris in China.</title>
        <authorList>
            <person name="Tong W."/>
        </authorList>
    </citation>
    <scope>NUCLEOTIDE SEQUENCE [LARGE SCALE GENOMIC DNA]</scope>
    <source>
        <strain evidence="2 3">Y27</strain>
    </source>
</reference>